<dbReference type="InterPro" id="IPR036890">
    <property type="entry name" value="HATPase_C_sf"/>
</dbReference>
<dbReference type="InterPro" id="IPR001789">
    <property type="entry name" value="Sig_transdc_resp-reg_receiver"/>
</dbReference>
<dbReference type="InterPro" id="IPR003594">
    <property type="entry name" value="HATPase_dom"/>
</dbReference>
<feature type="domain" description="Response regulatory" evidence="6">
    <location>
        <begin position="316"/>
        <end position="430"/>
    </location>
</feature>
<dbReference type="PANTHER" id="PTHR43065">
    <property type="entry name" value="SENSOR HISTIDINE KINASE"/>
    <property type="match status" value="1"/>
</dbReference>
<dbReference type="Proteomes" id="UP000244077">
    <property type="component" value="Unassembled WGS sequence"/>
</dbReference>
<comment type="caution">
    <text evidence="7">The sequence shown here is derived from an EMBL/GenBank/DDBJ whole genome shotgun (WGS) entry which is preliminary data.</text>
</comment>
<evidence type="ECO:0000313" key="7">
    <source>
        <dbReference type="EMBL" id="PTQ68303.1"/>
    </source>
</evidence>
<dbReference type="Pfam" id="PF02518">
    <property type="entry name" value="HATPase_c"/>
    <property type="match status" value="1"/>
</dbReference>
<feature type="modified residue" description="4-aspartylphosphate" evidence="4">
    <location>
        <position position="366"/>
    </location>
</feature>
<dbReference type="SMART" id="SM00388">
    <property type="entry name" value="HisKA"/>
    <property type="match status" value="1"/>
</dbReference>
<proteinExistence type="predicted"/>
<dbReference type="EC" id="2.7.13.3" evidence="2"/>
<feature type="domain" description="Histidine kinase" evidence="5">
    <location>
        <begin position="68"/>
        <end position="289"/>
    </location>
</feature>
<dbReference type="InterPro" id="IPR005467">
    <property type="entry name" value="His_kinase_dom"/>
</dbReference>
<dbReference type="SMART" id="SM00448">
    <property type="entry name" value="REC"/>
    <property type="match status" value="1"/>
</dbReference>
<dbReference type="Gene3D" id="1.10.287.130">
    <property type="match status" value="1"/>
</dbReference>
<dbReference type="AlphaFoldDB" id="A0A2T5H9Q8"/>
<dbReference type="InterPro" id="IPR003661">
    <property type="entry name" value="HisK_dim/P_dom"/>
</dbReference>
<dbReference type="SUPFAM" id="SSF55874">
    <property type="entry name" value="ATPase domain of HSP90 chaperone/DNA topoisomerase II/histidine kinase"/>
    <property type="match status" value="1"/>
</dbReference>
<dbReference type="InterPro" id="IPR036097">
    <property type="entry name" value="HisK_dim/P_sf"/>
</dbReference>
<dbReference type="Gene3D" id="3.40.50.2300">
    <property type="match status" value="1"/>
</dbReference>
<keyword evidence="3 4" id="KW-0597">Phosphoprotein</keyword>
<evidence type="ECO:0000256" key="2">
    <source>
        <dbReference type="ARBA" id="ARBA00012438"/>
    </source>
</evidence>
<dbReference type="Gene3D" id="3.30.565.10">
    <property type="entry name" value="Histidine kinase-like ATPase, C-terminal domain"/>
    <property type="match status" value="1"/>
</dbReference>
<dbReference type="SUPFAM" id="SSF47384">
    <property type="entry name" value="Homodimeric domain of signal transducing histidine kinase"/>
    <property type="match status" value="1"/>
</dbReference>
<evidence type="ECO:0000259" key="5">
    <source>
        <dbReference type="PROSITE" id="PS50109"/>
    </source>
</evidence>
<dbReference type="PRINTS" id="PR00344">
    <property type="entry name" value="BCTRLSENSOR"/>
</dbReference>
<keyword evidence="8" id="KW-1185">Reference proteome</keyword>
<dbReference type="InterPro" id="IPR011006">
    <property type="entry name" value="CheY-like_superfamily"/>
</dbReference>
<evidence type="ECO:0000256" key="4">
    <source>
        <dbReference type="PROSITE-ProRule" id="PRU00169"/>
    </source>
</evidence>
<evidence type="ECO:0000259" key="6">
    <source>
        <dbReference type="PROSITE" id="PS50110"/>
    </source>
</evidence>
<reference evidence="7 8" key="1">
    <citation type="submission" date="2018-04" db="EMBL/GenBank/DDBJ databases">
        <title>Genomic Encyclopedia of Archaeal and Bacterial Type Strains, Phase II (KMG-II): from individual species to whole genera.</title>
        <authorList>
            <person name="Goeker M."/>
        </authorList>
    </citation>
    <scope>NUCLEOTIDE SEQUENCE [LARGE SCALE GENOMIC DNA]</scope>
    <source>
        <strain evidence="7 8">DSM 100434</strain>
    </source>
</reference>
<evidence type="ECO:0000256" key="3">
    <source>
        <dbReference type="ARBA" id="ARBA00022553"/>
    </source>
</evidence>
<dbReference type="PROSITE" id="PS50109">
    <property type="entry name" value="HIS_KIN"/>
    <property type="match status" value="1"/>
</dbReference>
<protein>
    <recommendedName>
        <fullName evidence="2">histidine kinase</fullName>
        <ecNumber evidence="2">2.7.13.3</ecNumber>
    </recommendedName>
</protein>
<dbReference type="GO" id="GO:0000155">
    <property type="term" value="F:phosphorelay sensor kinase activity"/>
    <property type="evidence" value="ECO:0007669"/>
    <property type="project" value="InterPro"/>
</dbReference>
<dbReference type="CDD" id="cd00082">
    <property type="entry name" value="HisKA"/>
    <property type="match status" value="1"/>
</dbReference>
<sequence>MLVDFEMRVELPEHKFKDVRTLLRPEKPSSREVIGFYLVSIDVTRRKATMTALMQSQKMDALGRMASGISHDFNNLLTVILGNLLPLSERPESAAIKEEFLMPAISAARRGSALTKRLVSLARREQFDARPTDIGEAVREIYSLLQSSIPSTQTINLTQKSALPCAFIDRSQFEMAILNLALNARDATGGRGRIDITLAPYALPPAEAELSRLPAGNYVRLSFKDDGCGMSEDLTEKIFEPFFTSKTGGGSGLGLSMVYGFVEQSNGAIYVNSAPGQGSEFTILLPSVDLTPEEYIGPLLPDTSSDTTGEDPDRGIALLVEDDVDVRRALCRKLTATGFTVLETSDADEALDVLSVVQGITAVISDIDMPGAMNGVDLARRLTDSRPDLHVVLMSGKPGHLDKDIWPSDVPFLNKPFTQEELLASLGQRSRHTATEEVKNR</sequence>
<comment type="catalytic activity">
    <reaction evidence="1">
        <text>ATP + protein L-histidine = ADP + protein N-phospho-L-histidine.</text>
        <dbReference type="EC" id="2.7.13.3"/>
    </reaction>
</comment>
<organism evidence="7 8">
    <name type="scientific">Celeribacter persicus</name>
    <dbReference type="NCBI Taxonomy" id="1651082"/>
    <lineage>
        <taxon>Bacteria</taxon>
        <taxon>Pseudomonadati</taxon>
        <taxon>Pseudomonadota</taxon>
        <taxon>Alphaproteobacteria</taxon>
        <taxon>Rhodobacterales</taxon>
        <taxon>Roseobacteraceae</taxon>
        <taxon>Celeribacter</taxon>
    </lineage>
</organism>
<accession>A0A2T5H9Q8</accession>
<evidence type="ECO:0000313" key="8">
    <source>
        <dbReference type="Proteomes" id="UP000244077"/>
    </source>
</evidence>
<dbReference type="InterPro" id="IPR004358">
    <property type="entry name" value="Sig_transdc_His_kin-like_C"/>
</dbReference>
<gene>
    <name evidence="7" type="ORF">C8N42_11515</name>
</gene>
<dbReference type="EMBL" id="QAOH01000015">
    <property type="protein sequence ID" value="PTQ68303.1"/>
    <property type="molecule type" value="Genomic_DNA"/>
</dbReference>
<dbReference type="Pfam" id="PF00072">
    <property type="entry name" value="Response_reg"/>
    <property type="match status" value="1"/>
</dbReference>
<evidence type="ECO:0000256" key="1">
    <source>
        <dbReference type="ARBA" id="ARBA00000085"/>
    </source>
</evidence>
<dbReference type="PANTHER" id="PTHR43065:SF42">
    <property type="entry name" value="TWO-COMPONENT SENSOR PPRA"/>
    <property type="match status" value="1"/>
</dbReference>
<dbReference type="SUPFAM" id="SSF52172">
    <property type="entry name" value="CheY-like"/>
    <property type="match status" value="1"/>
</dbReference>
<dbReference type="PROSITE" id="PS50110">
    <property type="entry name" value="RESPONSE_REGULATORY"/>
    <property type="match status" value="1"/>
</dbReference>
<dbReference type="SMART" id="SM00387">
    <property type="entry name" value="HATPase_c"/>
    <property type="match status" value="1"/>
</dbReference>
<name>A0A2T5H9Q8_9RHOB</name>